<reference evidence="1 2" key="1">
    <citation type="submission" date="2019-04" db="EMBL/GenBank/DDBJ databases">
        <title>An improved genome assembly and genetic linkage map for asparagus bean, Vigna unguiculata ssp. sesquipedialis.</title>
        <authorList>
            <person name="Xia Q."/>
            <person name="Zhang R."/>
            <person name="Dong Y."/>
        </authorList>
    </citation>
    <scope>NUCLEOTIDE SEQUENCE [LARGE SCALE GENOMIC DNA]</scope>
    <source>
        <tissue evidence="1">Leaf</tissue>
    </source>
</reference>
<accession>A0A4D6L592</accession>
<gene>
    <name evidence="1" type="ORF">DEO72_LG2g3971</name>
</gene>
<proteinExistence type="predicted"/>
<protein>
    <submittedName>
        <fullName evidence="1">Uncharacterized protein</fullName>
    </submittedName>
</protein>
<sequence length="227" mass="25155">MWLIKVGEDEVHGAYEVYEVQAEICEEQIHGEVGEMDGVRGGMKVDGCEEDQVGEMDGQVEGMEAEESEVEVHVCEVQVEAVEVEVGDKGTEVEAHEETAEVEVGDANGLNRDNVEGLGHVDMDLNATSDVEVEGDTEVEVMSENVYTRQMCIRDSDEVQSLRDEGFGDDKDERGRGGIIERTHKLIFSVQLWRLHYGVEVLQGEGLSPICVIHLITNLLIHNNSQV</sequence>
<keyword evidence="2" id="KW-1185">Reference proteome</keyword>
<dbReference type="EMBL" id="CP039346">
    <property type="protein sequence ID" value="QCD83625.1"/>
    <property type="molecule type" value="Genomic_DNA"/>
</dbReference>
<evidence type="ECO:0000313" key="1">
    <source>
        <dbReference type="EMBL" id="QCD83625.1"/>
    </source>
</evidence>
<name>A0A4D6L592_VIGUN</name>
<evidence type="ECO:0000313" key="2">
    <source>
        <dbReference type="Proteomes" id="UP000501690"/>
    </source>
</evidence>
<organism evidence="1 2">
    <name type="scientific">Vigna unguiculata</name>
    <name type="common">Cowpea</name>
    <dbReference type="NCBI Taxonomy" id="3917"/>
    <lineage>
        <taxon>Eukaryota</taxon>
        <taxon>Viridiplantae</taxon>
        <taxon>Streptophyta</taxon>
        <taxon>Embryophyta</taxon>
        <taxon>Tracheophyta</taxon>
        <taxon>Spermatophyta</taxon>
        <taxon>Magnoliopsida</taxon>
        <taxon>eudicotyledons</taxon>
        <taxon>Gunneridae</taxon>
        <taxon>Pentapetalae</taxon>
        <taxon>rosids</taxon>
        <taxon>fabids</taxon>
        <taxon>Fabales</taxon>
        <taxon>Fabaceae</taxon>
        <taxon>Papilionoideae</taxon>
        <taxon>50 kb inversion clade</taxon>
        <taxon>NPAAA clade</taxon>
        <taxon>indigoferoid/millettioid clade</taxon>
        <taxon>Phaseoleae</taxon>
        <taxon>Vigna</taxon>
    </lineage>
</organism>
<dbReference type="AlphaFoldDB" id="A0A4D6L592"/>
<dbReference type="Proteomes" id="UP000501690">
    <property type="component" value="Linkage Group LG2"/>
</dbReference>